<comment type="caution">
    <text evidence="5">The sequence shown here is derived from an EMBL/GenBank/DDBJ whole genome shotgun (WGS) entry which is preliminary data.</text>
</comment>
<sequence>MLFGSLSIGKLAAATGTKVETIRYYESAGLLSAPERTKNNYRAYSSQHLARLSFIRRARALGFSLDQVQALLGLSDQKDISCSAVDLIAREHLAEIDRKLKDLTTLRSELSSLIVQCGHGKISECRIIETLAPEAERQK</sequence>
<dbReference type="InterPro" id="IPR009061">
    <property type="entry name" value="DNA-bd_dom_put_sf"/>
</dbReference>
<dbReference type="InterPro" id="IPR000551">
    <property type="entry name" value="MerR-type_HTH_dom"/>
</dbReference>
<keyword evidence="6" id="KW-1185">Reference proteome</keyword>
<dbReference type="AlphaFoldDB" id="A0A418YXM4"/>
<evidence type="ECO:0000256" key="1">
    <source>
        <dbReference type="ARBA" id="ARBA00023015"/>
    </source>
</evidence>
<dbReference type="CDD" id="cd04785">
    <property type="entry name" value="HTH_CadR-PbrR-like"/>
    <property type="match status" value="1"/>
</dbReference>
<dbReference type="OrthoDB" id="9802944at2"/>
<dbReference type="SMART" id="SM00422">
    <property type="entry name" value="HTH_MERR"/>
    <property type="match status" value="1"/>
</dbReference>
<dbReference type="GO" id="GO:0003677">
    <property type="term" value="F:DNA binding"/>
    <property type="evidence" value="ECO:0007669"/>
    <property type="project" value="UniProtKB-KW"/>
</dbReference>
<dbReference type="InterPro" id="IPR015358">
    <property type="entry name" value="Tscrpt_reg_MerR_DNA-bd"/>
</dbReference>
<dbReference type="PROSITE" id="PS50937">
    <property type="entry name" value="HTH_MERR_2"/>
    <property type="match status" value="1"/>
</dbReference>
<dbReference type="Proteomes" id="UP000283469">
    <property type="component" value="Unassembled WGS sequence"/>
</dbReference>
<dbReference type="Pfam" id="PF00376">
    <property type="entry name" value="MerR"/>
    <property type="match status" value="1"/>
</dbReference>
<accession>A0A418YXM4</accession>
<dbReference type="SUPFAM" id="SSF46955">
    <property type="entry name" value="Putative DNA-binding domain"/>
    <property type="match status" value="1"/>
</dbReference>
<dbReference type="RefSeq" id="WP_119744069.1">
    <property type="nucleotide sequence ID" value="NZ_QVRA01000002.1"/>
</dbReference>
<evidence type="ECO:0000256" key="3">
    <source>
        <dbReference type="ARBA" id="ARBA00023163"/>
    </source>
</evidence>
<keyword evidence="1" id="KW-0805">Transcription regulation</keyword>
<dbReference type="GO" id="GO:0003700">
    <property type="term" value="F:DNA-binding transcription factor activity"/>
    <property type="evidence" value="ECO:0007669"/>
    <property type="project" value="InterPro"/>
</dbReference>
<dbReference type="InterPro" id="IPR047057">
    <property type="entry name" value="MerR_fam"/>
</dbReference>
<dbReference type="PANTHER" id="PTHR30204:SF94">
    <property type="entry name" value="HEAVY METAL-DEPENDENT TRANSCRIPTIONAL REGULATOR HI_0293-RELATED"/>
    <property type="match status" value="1"/>
</dbReference>
<dbReference type="PRINTS" id="PR00040">
    <property type="entry name" value="HTHMERR"/>
</dbReference>
<evidence type="ECO:0000313" key="5">
    <source>
        <dbReference type="EMBL" id="RJG57365.1"/>
    </source>
</evidence>
<evidence type="ECO:0000313" key="6">
    <source>
        <dbReference type="Proteomes" id="UP000283469"/>
    </source>
</evidence>
<dbReference type="EMBL" id="QVRA01000002">
    <property type="protein sequence ID" value="RJG57365.1"/>
    <property type="molecule type" value="Genomic_DNA"/>
</dbReference>
<reference evidence="5 6" key="1">
    <citation type="submission" date="2018-08" db="EMBL/GenBank/DDBJ databases">
        <title>Sphingobium sp. EO9.</title>
        <authorList>
            <person name="Park Y."/>
            <person name="Kim K.H."/>
            <person name="Jeon C.O."/>
        </authorList>
    </citation>
    <scope>NUCLEOTIDE SEQUENCE [LARGE SCALE GENOMIC DNA]</scope>
    <source>
        <strain evidence="5 6">EO9</strain>
    </source>
</reference>
<evidence type="ECO:0000259" key="4">
    <source>
        <dbReference type="PROSITE" id="PS50937"/>
    </source>
</evidence>
<gene>
    <name evidence="5" type="ORF">D0Z70_02120</name>
</gene>
<organism evidence="5 6">
    <name type="scientific">Sphingobium terrigena</name>
    <dbReference type="NCBI Taxonomy" id="2304063"/>
    <lineage>
        <taxon>Bacteria</taxon>
        <taxon>Pseudomonadati</taxon>
        <taxon>Pseudomonadota</taxon>
        <taxon>Alphaproteobacteria</taxon>
        <taxon>Sphingomonadales</taxon>
        <taxon>Sphingomonadaceae</taxon>
        <taxon>Sphingobium</taxon>
    </lineage>
</organism>
<keyword evidence="2" id="KW-0238">DNA-binding</keyword>
<keyword evidence="3" id="KW-0804">Transcription</keyword>
<feature type="domain" description="HTH merR-type" evidence="4">
    <location>
        <begin position="5"/>
        <end position="74"/>
    </location>
</feature>
<dbReference type="Pfam" id="PF09278">
    <property type="entry name" value="MerR-DNA-bind"/>
    <property type="match status" value="1"/>
</dbReference>
<dbReference type="Gene3D" id="1.10.1660.10">
    <property type="match status" value="1"/>
</dbReference>
<protein>
    <submittedName>
        <fullName evidence="5">MerR family transcriptional regulator</fullName>
    </submittedName>
</protein>
<proteinExistence type="predicted"/>
<evidence type="ECO:0000256" key="2">
    <source>
        <dbReference type="ARBA" id="ARBA00023125"/>
    </source>
</evidence>
<dbReference type="PANTHER" id="PTHR30204">
    <property type="entry name" value="REDOX-CYCLING DRUG-SENSING TRANSCRIPTIONAL ACTIVATOR SOXR"/>
    <property type="match status" value="1"/>
</dbReference>
<name>A0A418YXM4_9SPHN</name>